<dbReference type="Pfam" id="PF14278">
    <property type="entry name" value="TetR_C_8"/>
    <property type="match status" value="1"/>
</dbReference>
<evidence type="ECO:0000259" key="3">
    <source>
        <dbReference type="PROSITE" id="PS50977"/>
    </source>
</evidence>
<dbReference type="Proteomes" id="UP000063781">
    <property type="component" value="Chromosome"/>
</dbReference>
<dbReference type="InterPro" id="IPR050624">
    <property type="entry name" value="HTH-type_Tx_Regulator"/>
</dbReference>
<proteinExistence type="predicted"/>
<dbReference type="InterPro" id="IPR009057">
    <property type="entry name" value="Homeodomain-like_sf"/>
</dbReference>
<dbReference type="Gene3D" id="1.10.357.10">
    <property type="entry name" value="Tetracycline Repressor, domain 2"/>
    <property type="match status" value="1"/>
</dbReference>
<dbReference type="PROSITE" id="PS50977">
    <property type="entry name" value="HTH_TETR_2"/>
    <property type="match status" value="1"/>
</dbReference>
<dbReference type="PANTHER" id="PTHR43479:SF7">
    <property type="entry name" value="TETR-FAMILY TRANSCRIPTIONAL REGULATOR"/>
    <property type="match status" value="1"/>
</dbReference>
<dbReference type="RefSeq" id="WP_067630672.1">
    <property type="nucleotide sequence ID" value="NZ_CP013213.1"/>
</dbReference>
<dbReference type="AlphaFoldDB" id="A0A0X8GYK1"/>
<evidence type="ECO:0000256" key="2">
    <source>
        <dbReference type="PROSITE-ProRule" id="PRU00335"/>
    </source>
</evidence>
<dbReference type="STRING" id="1514105.AOC36_01935"/>
<dbReference type="InterPro" id="IPR039532">
    <property type="entry name" value="TetR_C_Firmicutes"/>
</dbReference>
<dbReference type="EMBL" id="CP013213">
    <property type="protein sequence ID" value="AMC92786.1"/>
    <property type="molecule type" value="Genomic_DNA"/>
</dbReference>
<organism evidence="4 5">
    <name type="scientific">Erysipelothrix larvae</name>
    <dbReference type="NCBI Taxonomy" id="1514105"/>
    <lineage>
        <taxon>Bacteria</taxon>
        <taxon>Bacillati</taxon>
        <taxon>Bacillota</taxon>
        <taxon>Erysipelotrichia</taxon>
        <taxon>Erysipelotrichales</taxon>
        <taxon>Erysipelotrichaceae</taxon>
        <taxon>Erysipelothrix</taxon>
    </lineage>
</organism>
<keyword evidence="1 2" id="KW-0238">DNA-binding</keyword>
<dbReference type="SUPFAM" id="SSF46689">
    <property type="entry name" value="Homeodomain-like"/>
    <property type="match status" value="1"/>
</dbReference>
<dbReference type="InterPro" id="IPR001647">
    <property type="entry name" value="HTH_TetR"/>
</dbReference>
<reference evidence="4 5" key="1">
    <citation type="submission" date="2015-10" db="EMBL/GenBank/DDBJ databases">
        <title>Erysipelothrix larvae sp. LV19 isolated from the larval gut of the rhinoceros beetle, Trypoxylus dichotomus.</title>
        <authorList>
            <person name="Lim S."/>
            <person name="Kim B.-C."/>
        </authorList>
    </citation>
    <scope>NUCLEOTIDE SEQUENCE [LARGE SCALE GENOMIC DNA]</scope>
    <source>
        <strain evidence="4 5">LV19</strain>
    </source>
</reference>
<dbReference type="KEGG" id="erl:AOC36_01935"/>
<evidence type="ECO:0000313" key="4">
    <source>
        <dbReference type="EMBL" id="AMC92786.1"/>
    </source>
</evidence>
<dbReference type="GO" id="GO:0003677">
    <property type="term" value="F:DNA binding"/>
    <property type="evidence" value="ECO:0007669"/>
    <property type="project" value="UniProtKB-UniRule"/>
</dbReference>
<feature type="domain" description="HTH tetR-type" evidence="3">
    <location>
        <begin position="9"/>
        <end position="69"/>
    </location>
</feature>
<protein>
    <recommendedName>
        <fullName evidence="3">HTH tetR-type domain-containing protein</fullName>
    </recommendedName>
</protein>
<accession>A0A0X8GYK1</accession>
<dbReference type="OrthoDB" id="9810250at2"/>
<feature type="DNA-binding region" description="H-T-H motif" evidence="2">
    <location>
        <begin position="32"/>
        <end position="51"/>
    </location>
</feature>
<keyword evidence="5" id="KW-1185">Reference proteome</keyword>
<evidence type="ECO:0000256" key="1">
    <source>
        <dbReference type="ARBA" id="ARBA00023125"/>
    </source>
</evidence>
<evidence type="ECO:0000313" key="5">
    <source>
        <dbReference type="Proteomes" id="UP000063781"/>
    </source>
</evidence>
<sequence length="189" mass="21992">MNQNDRRVRKTRAALKHALITLMDTHPINTITIKMLVHEADVHRATFYTHYQDIYDLYTDIETEIINTLKQTITSNDVYNTSDLYQVLIDMIHANKQVFCALLSDQNEYSFLSKMAPIIEASYLQFWTQETHQPTATQAMVCLTKYHISGCISMITLWLKGQLPQTMHKEGLAELLNRINTHFETLELQ</sequence>
<gene>
    <name evidence="4" type="ORF">AOC36_01935</name>
</gene>
<name>A0A0X8GYK1_9FIRM</name>
<dbReference type="PANTHER" id="PTHR43479">
    <property type="entry name" value="ACREF/ENVCD OPERON REPRESSOR-RELATED"/>
    <property type="match status" value="1"/>
</dbReference>